<accession>A0A653C5E5</accession>
<dbReference type="GO" id="GO:0005634">
    <property type="term" value="C:nucleus"/>
    <property type="evidence" value="ECO:0007669"/>
    <property type="project" value="TreeGrafter"/>
</dbReference>
<dbReference type="AlphaFoldDB" id="A0A653C5E5"/>
<dbReference type="InterPro" id="IPR012337">
    <property type="entry name" value="RNaseH-like_sf"/>
</dbReference>
<dbReference type="Gene3D" id="3.30.420.10">
    <property type="entry name" value="Ribonuclease H-like superfamily/Ribonuclease H"/>
    <property type="match status" value="1"/>
</dbReference>
<dbReference type="InterPro" id="IPR036867">
    <property type="entry name" value="R3H_dom_sf"/>
</dbReference>
<evidence type="ECO:0000256" key="1">
    <source>
        <dbReference type="ARBA" id="ARBA00008372"/>
    </source>
</evidence>
<dbReference type="CDD" id="cd02637">
    <property type="entry name" value="R3H_PARN"/>
    <property type="match status" value="1"/>
</dbReference>
<dbReference type="PANTHER" id="PTHR15092">
    <property type="entry name" value="POLY A -SPECIFIC RIBONUCLEASE/TARGET OF EGR1, MEMBER 1"/>
    <property type="match status" value="1"/>
</dbReference>
<dbReference type="InterPro" id="IPR006941">
    <property type="entry name" value="RNase_CAF1"/>
</dbReference>
<dbReference type="Proteomes" id="UP000410492">
    <property type="component" value="Unassembled WGS sequence"/>
</dbReference>
<keyword evidence="4" id="KW-1185">Reference proteome</keyword>
<evidence type="ECO:0000313" key="4">
    <source>
        <dbReference type="Proteomes" id="UP000410492"/>
    </source>
</evidence>
<gene>
    <name evidence="3" type="ORF">CALMAC_LOCUS6351</name>
</gene>
<comment type="similarity">
    <text evidence="1">Belongs to the CAF1 family.</text>
</comment>
<evidence type="ECO:0000313" key="3">
    <source>
        <dbReference type="EMBL" id="VEN43085.1"/>
    </source>
</evidence>
<organism evidence="3 4">
    <name type="scientific">Callosobruchus maculatus</name>
    <name type="common">Southern cowpea weevil</name>
    <name type="synonym">Pulse bruchid</name>
    <dbReference type="NCBI Taxonomy" id="64391"/>
    <lineage>
        <taxon>Eukaryota</taxon>
        <taxon>Metazoa</taxon>
        <taxon>Ecdysozoa</taxon>
        <taxon>Arthropoda</taxon>
        <taxon>Hexapoda</taxon>
        <taxon>Insecta</taxon>
        <taxon>Pterygota</taxon>
        <taxon>Neoptera</taxon>
        <taxon>Endopterygota</taxon>
        <taxon>Coleoptera</taxon>
        <taxon>Polyphaga</taxon>
        <taxon>Cucujiformia</taxon>
        <taxon>Chrysomeloidea</taxon>
        <taxon>Chrysomelidae</taxon>
        <taxon>Bruchinae</taxon>
        <taxon>Bruchini</taxon>
        <taxon>Callosobruchus</taxon>
    </lineage>
</organism>
<feature type="coiled-coil region" evidence="2">
    <location>
        <begin position="232"/>
        <end position="259"/>
    </location>
</feature>
<dbReference type="GO" id="GO:1990431">
    <property type="term" value="P:priRNA 3'-end processing"/>
    <property type="evidence" value="ECO:0007669"/>
    <property type="project" value="TreeGrafter"/>
</dbReference>
<dbReference type="GO" id="GO:0003723">
    <property type="term" value="F:RNA binding"/>
    <property type="evidence" value="ECO:0007669"/>
    <property type="project" value="TreeGrafter"/>
</dbReference>
<dbReference type="PANTHER" id="PTHR15092:SF44">
    <property type="entry name" value="POLY(A)-SPECIFIC RIBONUCLEASE PARN"/>
    <property type="match status" value="1"/>
</dbReference>
<dbReference type="GO" id="GO:1990432">
    <property type="term" value="P:siRNA 3'-end processing"/>
    <property type="evidence" value="ECO:0007669"/>
    <property type="project" value="TreeGrafter"/>
</dbReference>
<evidence type="ECO:0000256" key="2">
    <source>
        <dbReference type="SAM" id="Coils"/>
    </source>
</evidence>
<reference evidence="3 4" key="1">
    <citation type="submission" date="2019-01" db="EMBL/GenBank/DDBJ databases">
        <authorList>
            <person name="Sayadi A."/>
        </authorList>
    </citation>
    <scope>NUCLEOTIDE SEQUENCE [LARGE SCALE GENOMIC DNA]</scope>
</reference>
<dbReference type="GO" id="GO:0000175">
    <property type="term" value="F:3'-5'-RNA exonuclease activity"/>
    <property type="evidence" value="ECO:0007669"/>
    <property type="project" value="TreeGrafter"/>
</dbReference>
<dbReference type="EMBL" id="CAACVG010007005">
    <property type="protein sequence ID" value="VEN43085.1"/>
    <property type="molecule type" value="Genomic_DNA"/>
</dbReference>
<dbReference type="Pfam" id="PF04857">
    <property type="entry name" value="CAF1"/>
    <property type="match status" value="1"/>
</dbReference>
<dbReference type="InterPro" id="IPR036397">
    <property type="entry name" value="RNaseH_sf"/>
</dbReference>
<sequence length="313" mass="37109">MEVTNTNFSDMLPQIQNAINKCTFMAIDCEFTGLNITRNINALDTPQEYYQKVRRNCREFLIIQYGLCTFKYDAKNNVFKKDDFNFYIFRRPVNRNIPDQRFLCQASSIHFLVSESFDFNKLFKEGIPYLNEEESEAYKAAVEESYKRRSDLIQSQQDTTNESIPIPDNAKAFIEDVIEQLEEFIKSGNDELQLPRCNAFYRRLIYQTKTEKFADKICLETRQMNKDRILFATKFKSKENEEESERKKYNEQLKELEDFVGFSKLIKMIINARKLVVGHNMCLDLLHTIDKFLMPLPEDYFDFKGMAHDLFPK</sequence>
<dbReference type="GO" id="GO:0000289">
    <property type="term" value="P:nuclear-transcribed mRNA poly(A) tail shortening"/>
    <property type="evidence" value="ECO:0007669"/>
    <property type="project" value="TreeGrafter"/>
</dbReference>
<dbReference type="Gene3D" id="3.30.1370.50">
    <property type="entry name" value="R3H-like domain"/>
    <property type="match status" value="1"/>
</dbReference>
<keyword evidence="2" id="KW-0175">Coiled coil</keyword>
<dbReference type="InterPro" id="IPR051181">
    <property type="entry name" value="CAF1_poly(A)_ribonucleases"/>
</dbReference>
<name>A0A653C5E5_CALMS</name>
<dbReference type="SUPFAM" id="SSF82708">
    <property type="entry name" value="R3H domain"/>
    <property type="match status" value="1"/>
</dbReference>
<dbReference type="SUPFAM" id="SSF53098">
    <property type="entry name" value="Ribonuclease H-like"/>
    <property type="match status" value="1"/>
</dbReference>
<proteinExistence type="inferred from homology"/>
<dbReference type="FunFam" id="3.30.420.10:FF:000035">
    <property type="entry name" value="Poly(A)-specific ribonuclease PARN"/>
    <property type="match status" value="1"/>
</dbReference>
<protein>
    <submittedName>
        <fullName evidence="3">Uncharacterized protein</fullName>
    </submittedName>
</protein>
<dbReference type="InterPro" id="IPR034042">
    <property type="entry name" value="PARN_R3H"/>
</dbReference>
<dbReference type="OrthoDB" id="1432093at2759"/>